<organism evidence="1 2">
    <name type="scientific">Candidatus Lokiarchaeum ossiferum</name>
    <dbReference type="NCBI Taxonomy" id="2951803"/>
    <lineage>
        <taxon>Archaea</taxon>
        <taxon>Promethearchaeati</taxon>
        <taxon>Promethearchaeota</taxon>
        <taxon>Promethearchaeia</taxon>
        <taxon>Promethearchaeales</taxon>
        <taxon>Promethearchaeaceae</taxon>
        <taxon>Candidatus Lokiarchaeum</taxon>
    </lineage>
</organism>
<name>A0ABY6HT21_9ARCH</name>
<evidence type="ECO:0000313" key="1">
    <source>
        <dbReference type="EMBL" id="UYP45532.1"/>
    </source>
</evidence>
<protein>
    <submittedName>
        <fullName evidence="1">Uncharacterized protein</fullName>
    </submittedName>
</protein>
<evidence type="ECO:0000313" key="2">
    <source>
        <dbReference type="Proteomes" id="UP001208689"/>
    </source>
</evidence>
<dbReference type="Proteomes" id="UP001208689">
    <property type="component" value="Chromosome"/>
</dbReference>
<sequence length="159" mass="18742">MSFLEVIYESEELHRKKEIRILSCEQICGKHIRLIDHDKNFLRKVQTFKEENPKKCQILSGKNIFVKGPNSNDITINQSGKSPWYLIRAIKNSRKQLNLLILNQVVWGIEISSGLRMKKSVETHGKDKIAEFIFDRVSSIFSDPEEWEKIVIYHREEQK</sequence>
<dbReference type="EMBL" id="CP104013">
    <property type="protein sequence ID" value="UYP45532.1"/>
    <property type="molecule type" value="Genomic_DNA"/>
</dbReference>
<gene>
    <name evidence="1" type="ORF">NEF87_001817</name>
</gene>
<keyword evidence="2" id="KW-1185">Reference proteome</keyword>
<proteinExistence type="predicted"/>
<reference evidence="1" key="1">
    <citation type="submission" date="2022-09" db="EMBL/GenBank/DDBJ databases">
        <title>Actin cytoskeleton and complex cell architecture in an #Asgard archaeon.</title>
        <authorList>
            <person name="Ponce Toledo R.I."/>
            <person name="Schleper C."/>
            <person name="Rodrigues Oliveira T."/>
            <person name="Wollweber F."/>
            <person name="Xu J."/>
            <person name="Rittmann S."/>
            <person name="Klingl A."/>
            <person name="Pilhofer M."/>
        </authorList>
    </citation>
    <scope>NUCLEOTIDE SEQUENCE</scope>
    <source>
        <strain evidence="1">B-35</strain>
    </source>
</reference>
<accession>A0ABY6HT21</accession>